<dbReference type="RefSeq" id="WP_266281839.1">
    <property type="nucleotide sequence ID" value="NZ_JAPKNF010000001.1"/>
</dbReference>
<sequence length="505" mass="52730">MTSAFDGVDPAFLSGNLLHIGGAWREASGSGRIDVASPANRHVYGSVPIADAADVDAAVAAAEAAFPAWAALDPLDRGRHLRAIAEIVRARIGTLASLESAITGRAVREMRAQMSRIPEWLDYFGGIAAGLEGESNRLRGGFLAYTAWEPHGVCALLTPWNHPILILVKKLAAALAAGNTVVIKPSELAPATPLLFADWCREAGLPPGVVNVVTGDGTTGALLCAAPAVRHIDLTGGTATGKRVAAAAAARLVPCTLELGGKTPVVVFADTDIEEAAAGAAFAAFVASGQTCVSASRFLVEASVHDAFVEALARRARMLRVGDPADPVTDMGPVISAASQARSLAHIEAAAKAGARCVAGGGVPELPEPFAQGFYVEPTVFDGVTPEMALFREEVFGPVAAVTPFADETEALLLANDSPYALGASVWTRDVARAHRVAGRIRAGMVWINDHHKNDPRSIWGGFGDSGYGKENGWDALKTYQKKRNVVVSTAPGFDDWFAGGKRYG</sequence>
<dbReference type="InterPro" id="IPR015590">
    <property type="entry name" value="Aldehyde_DH_dom"/>
</dbReference>
<keyword evidence="1" id="KW-0560">Oxidoreductase</keyword>
<protein>
    <submittedName>
        <fullName evidence="3">Acyl-CoA reductase-like NAD-dependent aldehyde dehydrogenase</fullName>
    </submittedName>
</protein>
<dbReference type="Proteomes" id="UP001223743">
    <property type="component" value="Unassembled WGS sequence"/>
</dbReference>
<proteinExistence type="predicted"/>
<dbReference type="Pfam" id="PF00171">
    <property type="entry name" value="Aldedh"/>
    <property type="match status" value="1"/>
</dbReference>
<dbReference type="PANTHER" id="PTHR11699">
    <property type="entry name" value="ALDEHYDE DEHYDROGENASE-RELATED"/>
    <property type="match status" value="1"/>
</dbReference>
<dbReference type="InterPro" id="IPR016162">
    <property type="entry name" value="Ald_DH_N"/>
</dbReference>
<dbReference type="Gene3D" id="3.40.309.10">
    <property type="entry name" value="Aldehyde Dehydrogenase, Chain A, domain 2"/>
    <property type="match status" value="1"/>
</dbReference>
<dbReference type="EMBL" id="JAUSWJ010000001">
    <property type="protein sequence ID" value="MDQ0514757.1"/>
    <property type="molecule type" value="Genomic_DNA"/>
</dbReference>
<keyword evidence="4" id="KW-1185">Reference proteome</keyword>
<dbReference type="InterPro" id="IPR016161">
    <property type="entry name" value="Ald_DH/histidinol_DH"/>
</dbReference>
<evidence type="ECO:0000313" key="3">
    <source>
        <dbReference type="EMBL" id="MDQ0514757.1"/>
    </source>
</evidence>
<evidence type="ECO:0000256" key="1">
    <source>
        <dbReference type="ARBA" id="ARBA00023002"/>
    </source>
</evidence>
<reference evidence="3 4" key="1">
    <citation type="submission" date="2023-07" db="EMBL/GenBank/DDBJ databases">
        <title>Genomic Encyclopedia of Type Strains, Phase IV (KMG-IV): sequencing the most valuable type-strain genomes for metagenomic binning, comparative biology and taxonomic classification.</title>
        <authorList>
            <person name="Goeker M."/>
        </authorList>
    </citation>
    <scope>NUCLEOTIDE SEQUENCE [LARGE SCALE GENOMIC DNA]</scope>
    <source>
        <strain evidence="3 4">B1-1</strain>
    </source>
</reference>
<dbReference type="SUPFAM" id="SSF53720">
    <property type="entry name" value="ALDH-like"/>
    <property type="match status" value="1"/>
</dbReference>
<evidence type="ECO:0000259" key="2">
    <source>
        <dbReference type="Pfam" id="PF00171"/>
    </source>
</evidence>
<gene>
    <name evidence="3" type="ORF">QO015_000370</name>
</gene>
<dbReference type="Gene3D" id="3.40.605.10">
    <property type="entry name" value="Aldehyde Dehydrogenase, Chain A, domain 1"/>
    <property type="match status" value="1"/>
</dbReference>
<name>A0ABU0M1D8_9HYPH</name>
<organism evidence="3 4">
    <name type="scientific">Kaistia geumhonensis</name>
    <dbReference type="NCBI Taxonomy" id="410839"/>
    <lineage>
        <taxon>Bacteria</taxon>
        <taxon>Pseudomonadati</taxon>
        <taxon>Pseudomonadota</taxon>
        <taxon>Alphaproteobacteria</taxon>
        <taxon>Hyphomicrobiales</taxon>
        <taxon>Kaistiaceae</taxon>
        <taxon>Kaistia</taxon>
    </lineage>
</organism>
<evidence type="ECO:0000313" key="4">
    <source>
        <dbReference type="Proteomes" id="UP001223743"/>
    </source>
</evidence>
<accession>A0ABU0M1D8</accession>
<feature type="domain" description="Aldehyde dehydrogenase" evidence="2">
    <location>
        <begin position="24"/>
        <end position="485"/>
    </location>
</feature>
<comment type="caution">
    <text evidence="3">The sequence shown here is derived from an EMBL/GenBank/DDBJ whole genome shotgun (WGS) entry which is preliminary data.</text>
</comment>
<dbReference type="InterPro" id="IPR016163">
    <property type="entry name" value="Ald_DH_C"/>
</dbReference>